<organism evidence="2 3">
    <name type="scientific">Anaeromyxobacter dehalogenans (strain ATCC BAA-258 / DSM 21875 / 2CP-1)</name>
    <dbReference type="NCBI Taxonomy" id="455488"/>
    <lineage>
        <taxon>Bacteria</taxon>
        <taxon>Pseudomonadati</taxon>
        <taxon>Myxococcota</taxon>
        <taxon>Myxococcia</taxon>
        <taxon>Myxococcales</taxon>
        <taxon>Cystobacterineae</taxon>
        <taxon>Anaeromyxobacteraceae</taxon>
        <taxon>Anaeromyxobacter</taxon>
    </lineage>
</organism>
<evidence type="ECO:0000256" key="1">
    <source>
        <dbReference type="SAM" id="SignalP"/>
    </source>
</evidence>
<dbReference type="Gene3D" id="3.40.50.1110">
    <property type="entry name" value="SGNH hydrolase"/>
    <property type="match status" value="1"/>
</dbReference>
<gene>
    <name evidence="2" type="ordered locus">A2cp1_2962</name>
</gene>
<sequence>MTTPPLAVHALLGLVAFAAMAVASRVRAEPRERRDLQAVSERRVFFGHQSVGGNVIQGLQDLAAQQGVPLRIVEARAPGVGAGTFAHEAVAENGDPMRKLRSFSAALAPGGEGAGAEVALLKFCYVDIHADTDVASLFAAYRKTIAELQAVSPATTFVHVTAPLQTVEGGVRGWAKELLGKPRWGTQHNARREEFNALMRREYGGKAPLFDLARVESTRPDGSAETSAWQGGAVPSLVPAYTDDGGHLNAEGRARAARALASVIASVPREPAPAAAR</sequence>
<dbReference type="GO" id="GO:0016788">
    <property type="term" value="F:hydrolase activity, acting on ester bonds"/>
    <property type="evidence" value="ECO:0007669"/>
    <property type="project" value="UniProtKB-ARBA"/>
</dbReference>
<dbReference type="Proteomes" id="UP000007089">
    <property type="component" value="Chromosome"/>
</dbReference>
<dbReference type="SUPFAM" id="SSF52266">
    <property type="entry name" value="SGNH hydrolase"/>
    <property type="match status" value="1"/>
</dbReference>
<evidence type="ECO:0008006" key="4">
    <source>
        <dbReference type="Google" id="ProtNLM"/>
    </source>
</evidence>
<dbReference type="HOGENOM" id="CLU_1000618_0_0_7"/>
<keyword evidence="1" id="KW-0732">Signal</keyword>
<evidence type="ECO:0000313" key="3">
    <source>
        <dbReference type="Proteomes" id="UP000007089"/>
    </source>
</evidence>
<feature type="signal peptide" evidence="1">
    <location>
        <begin position="1"/>
        <end position="21"/>
    </location>
</feature>
<keyword evidence="3" id="KW-1185">Reference proteome</keyword>
<evidence type="ECO:0000313" key="2">
    <source>
        <dbReference type="EMBL" id="ACL66299.1"/>
    </source>
</evidence>
<reference evidence="2" key="1">
    <citation type="submission" date="2009-01" db="EMBL/GenBank/DDBJ databases">
        <title>Complete sequence of Anaeromyxobacter dehalogenans 2CP-1.</title>
        <authorList>
            <consortium name="US DOE Joint Genome Institute"/>
            <person name="Lucas S."/>
            <person name="Copeland A."/>
            <person name="Lapidus A."/>
            <person name="Glavina del Rio T."/>
            <person name="Dalin E."/>
            <person name="Tice H."/>
            <person name="Bruce D."/>
            <person name="Goodwin L."/>
            <person name="Pitluck S."/>
            <person name="Saunders E."/>
            <person name="Brettin T."/>
            <person name="Detter J.C."/>
            <person name="Han C."/>
            <person name="Larimer F."/>
            <person name="Land M."/>
            <person name="Hauser L."/>
            <person name="Kyrpides N."/>
            <person name="Ovchinnikova G."/>
            <person name="Beliaev A.S."/>
            <person name="Richardson P."/>
        </authorList>
    </citation>
    <scope>NUCLEOTIDE SEQUENCE</scope>
    <source>
        <strain evidence="2">2CP-1</strain>
    </source>
</reference>
<dbReference type="EMBL" id="CP001359">
    <property type="protein sequence ID" value="ACL66299.1"/>
    <property type="molecule type" value="Genomic_DNA"/>
</dbReference>
<name>B8JFC2_ANAD2</name>
<dbReference type="InterPro" id="IPR036514">
    <property type="entry name" value="SGNH_hydro_sf"/>
</dbReference>
<dbReference type="RefSeq" id="WP_012634031.1">
    <property type="nucleotide sequence ID" value="NC_011891.1"/>
</dbReference>
<feature type="chain" id="PRO_5002875213" description="SGNH hydrolase-type esterase domain-containing protein" evidence="1">
    <location>
        <begin position="22"/>
        <end position="277"/>
    </location>
</feature>
<dbReference type="KEGG" id="acp:A2cp1_2962"/>
<proteinExistence type="predicted"/>
<protein>
    <recommendedName>
        <fullName evidence="4">SGNH hydrolase-type esterase domain-containing protein</fullName>
    </recommendedName>
</protein>
<dbReference type="AlphaFoldDB" id="B8JFC2"/>
<accession>B8JFC2</accession>